<evidence type="ECO:0000256" key="4">
    <source>
        <dbReference type="ARBA" id="ARBA00023163"/>
    </source>
</evidence>
<dbReference type="Proteomes" id="UP000276888">
    <property type="component" value="Chromosome"/>
</dbReference>
<dbReference type="InterPro" id="IPR050389">
    <property type="entry name" value="LysR-type_TF"/>
</dbReference>
<dbReference type="SUPFAM" id="SSF46785">
    <property type="entry name" value="Winged helix' DNA-binding domain"/>
    <property type="match status" value="1"/>
</dbReference>
<organism evidence="6 7">
    <name type="scientific">Microbacterium lemovicicum</name>
    <dbReference type="NCBI Taxonomy" id="1072463"/>
    <lineage>
        <taxon>Bacteria</taxon>
        <taxon>Bacillati</taxon>
        <taxon>Actinomycetota</taxon>
        <taxon>Actinomycetes</taxon>
        <taxon>Micrococcales</taxon>
        <taxon>Microbacteriaceae</taxon>
        <taxon>Microbacterium</taxon>
    </lineage>
</organism>
<dbReference type="GO" id="GO:0003700">
    <property type="term" value="F:DNA-binding transcription factor activity"/>
    <property type="evidence" value="ECO:0007669"/>
    <property type="project" value="InterPro"/>
</dbReference>
<dbReference type="Gene3D" id="3.40.190.10">
    <property type="entry name" value="Periplasmic binding protein-like II"/>
    <property type="match status" value="2"/>
</dbReference>
<evidence type="ECO:0000259" key="5">
    <source>
        <dbReference type="PROSITE" id="PS50931"/>
    </source>
</evidence>
<evidence type="ECO:0000256" key="1">
    <source>
        <dbReference type="ARBA" id="ARBA00009437"/>
    </source>
</evidence>
<dbReference type="AlphaFoldDB" id="A0A3S9WEF3"/>
<dbReference type="Pfam" id="PF03466">
    <property type="entry name" value="LysR_substrate"/>
    <property type="match status" value="1"/>
</dbReference>
<dbReference type="PANTHER" id="PTHR30118:SF15">
    <property type="entry name" value="TRANSCRIPTIONAL REGULATORY PROTEIN"/>
    <property type="match status" value="1"/>
</dbReference>
<dbReference type="Pfam" id="PF00126">
    <property type="entry name" value="HTH_1"/>
    <property type="match status" value="1"/>
</dbReference>
<sequence>MDLNLLRVFVAVHETRSLTTAASRLFVTQPAVSQALARLRRDLDDPLFTRVGRAMEPTPLAVTLFPGFRDALAGIDRTIDGAIGFDPAVSTRRSRLAVSELGEIGYFPAIHRAVRRAAPHLRLETVALDVAALPDWLSEGTVDLAITSSPVAGDFEHTVLKRQGYAVLMSDDHPLARGGDLTLEDYIAAQHVVVGGDSGRPSLEAALRRAGALYRPEVVLTHFASLPSLLAAAPDLIATAPDTIAEGWARSWPLTVQPLPLAMPSVDVCLYRRATTQQLTALDWLFTTTADAVRGTHGEFFAIHGDAEGPA</sequence>
<dbReference type="GO" id="GO:0003677">
    <property type="term" value="F:DNA binding"/>
    <property type="evidence" value="ECO:0007669"/>
    <property type="project" value="UniProtKB-KW"/>
</dbReference>
<accession>A0A3S9WEF3</accession>
<keyword evidence="3" id="KW-0238">DNA-binding</keyword>
<dbReference type="PANTHER" id="PTHR30118">
    <property type="entry name" value="HTH-TYPE TRANSCRIPTIONAL REGULATOR LEUO-RELATED"/>
    <property type="match status" value="1"/>
</dbReference>
<dbReference type="SUPFAM" id="SSF53850">
    <property type="entry name" value="Periplasmic binding protein-like II"/>
    <property type="match status" value="1"/>
</dbReference>
<keyword evidence="7" id="KW-1185">Reference proteome</keyword>
<feature type="domain" description="HTH lysR-type" evidence="5">
    <location>
        <begin position="1"/>
        <end position="58"/>
    </location>
</feature>
<comment type="similarity">
    <text evidence="1">Belongs to the LysR transcriptional regulatory family.</text>
</comment>
<evidence type="ECO:0000256" key="3">
    <source>
        <dbReference type="ARBA" id="ARBA00023125"/>
    </source>
</evidence>
<dbReference type="KEGG" id="mlv:CVS47_03108"/>
<dbReference type="Gene3D" id="1.10.10.10">
    <property type="entry name" value="Winged helix-like DNA-binding domain superfamily/Winged helix DNA-binding domain"/>
    <property type="match status" value="1"/>
</dbReference>
<dbReference type="PRINTS" id="PR00039">
    <property type="entry name" value="HTHLYSR"/>
</dbReference>
<dbReference type="InterPro" id="IPR005119">
    <property type="entry name" value="LysR_subst-bd"/>
</dbReference>
<keyword evidence="4" id="KW-0804">Transcription</keyword>
<evidence type="ECO:0000256" key="2">
    <source>
        <dbReference type="ARBA" id="ARBA00023015"/>
    </source>
</evidence>
<proteinExistence type="inferred from homology"/>
<dbReference type="PROSITE" id="PS50931">
    <property type="entry name" value="HTH_LYSR"/>
    <property type="match status" value="1"/>
</dbReference>
<dbReference type="InterPro" id="IPR000847">
    <property type="entry name" value="LysR_HTH_N"/>
</dbReference>
<dbReference type="InterPro" id="IPR036388">
    <property type="entry name" value="WH-like_DNA-bd_sf"/>
</dbReference>
<keyword evidence="2" id="KW-0805">Transcription regulation</keyword>
<dbReference type="EMBL" id="CP031423">
    <property type="protein sequence ID" value="AZS38451.1"/>
    <property type="molecule type" value="Genomic_DNA"/>
</dbReference>
<reference evidence="6 7" key="1">
    <citation type="submission" date="2018-08" db="EMBL/GenBank/DDBJ databases">
        <title>Microbacterium lemovicicum sp. nov., a bacterium isolated from a natural uranium-rich soil.</title>
        <authorList>
            <person name="ORTET P."/>
        </authorList>
    </citation>
    <scope>NUCLEOTIDE SEQUENCE [LARGE SCALE GENOMIC DNA]</scope>
    <source>
        <strain evidence="6 7">Viu22</strain>
    </source>
</reference>
<dbReference type="InterPro" id="IPR036390">
    <property type="entry name" value="WH_DNA-bd_sf"/>
</dbReference>
<gene>
    <name evidence="6" type="primary">pcpR</name>
    <name evidence="6" type="ORF">CVS47_03108</name>
</gene>
<protein>
    <submittedName>
        <fullName evidence="6">PCP degradation transcriptional activation protein</fullName>
    </submittedName>
</protein>
<evidence type="ECO:0000313" key="7">
    <source>
        <dbReference type="Proteomes" id="UP000276888"/>
    </source>
</evidence>
<evidence type="ECO:0000313" key="6">
    <source>
        <dbReference type="EMBL" id="AZS38451.1"/>
    </source>
</evidence>
<name>A0A3S9WEF3_9MICO</name>